<dbReference type="EMBL" id="DS022301">
    <property type="protein sequence ID" value="OAJ37673.1"/>
    <property type="molecule type" value="Genomic_DNA"/>
</dbReference>
<feature type="domain" description="Cdc24/Scd1 N-terminal" evidence="1">
    <location>
        <begin position="59"/>
        <end position="143"/>
    </location>
</feature>
<dbReference type="Pfam" id="PF06395">
    <property type="entry name" value="CDC24"/>
    <property type="match status" value="1"/>
</dbReference>
<dbReference type="STRING" id="403673.A0A177WCB5"/>
<dbReference type="PANTHER" id="PTHR47339">
    <property type="entry name" value="CELL DIVISION CONTROL PROTEIN 24"/>
    <property type="match status" value="1"/>
</dbReference>
<evidence type="ECO:0000259" key="1">
    <source>
        <dbReference type="Pfam" id="PF06395"/>
    </source>
</evidence>
<dbReference type="InterPro" id="IPR053026">
    <property type="entry name" value="CDC42_GEF"/>
</dbReference>
<accession>A0A177WCB5</accession>
<dbReference type="GO" id="GO:0030010">
    <property type="term" value="P:establishment of cell polarity"/>
    <property type="evidence" value="ECO:0007669"/>
    <property type="project" value="TreeGrafter"/>
</dbReference>
<dbReference type="SUPFAM" id="SSF47576">
    <property type="entry name" value="Calponin-homology domain, CH-domain"/>
    <property type="match status" value="1"/>
</dbReference>
<dbReference type="AlphaFoldDB" id="A0A177WCB5"/>
<dbReference type="VEuPathDB" id="FungiDB:BDEG_21670"/>
<dbReference type="Gene3D" id="1.10.418.10">
    <property type="entry name" value="Calponin-like domain"/>
    <property type="match status" value="1"/>
</dbReference>
<gene>
    <name evidence="2" type="ORF">BDEG_21670</name>
</gene>
<dbReference type="GO" id="GO:0005737">
    <property type="term" value="C:cytoplasm"/>
    <property type="evidence" value="ECO:0007669"/>
    <property type="project" value="TreeGrafter"/>
</dbReference>
<dbReference type="GO" id="GO:0000935">
    <property type="term" value="C:division septum"/>
    <property type="evidence" value="ECO:0007669"/>
    <property type="project" value="TreeGrafter"/>
</dbReference>
<dbReference type="GO" id="GO:0043332">
    <property type="term" value="C:mating projection tip"/>
    <property type="evidence" value="ECO:0007669"/>
    <property type="project" value="TreeGrafter"/>
</dbReference>
<name>A0A177WCB5_BATDL</name>
<evidence type="ECO:0000313" key="3">
    <source>
        <dbReference type="Proteomes" id="UP000077115"/>
    </source>
</evidence>
<dbReference type="InterPro" id="IPR036872">
    <property type="entry name" value="CH_dom_sf"/>
</dbReference>
<proteinExistence type="predicted"/>
<dbReference type="InterPro" id="IPR010481">
    <property type="entry name" value="Cdc24/Scd1_N"/>
</dbReference>
<reference evidence="2 3" key="1">
    <citation type="submission" date="2006-10" db="EMBL/GenBank/DDBJ databases">
        <title>The Genome Sequence of Batrachochytrium dendrobatidis JEL423.</title>
        <authorList>
            <consortium name="The Broad Institute Genome Sequencing Platform"/>
            <person name="Birren B."/>
            <person name="Lander E."/>
            <person name="Galagan J."/>
            <person name="Cuomo C."/>
            <person name="Devon K."/>
            <person name="Jaffe D."/>
            <person name="Butler J."/>
            <person name="Alvarez P."/>
            <person name="Gnerre S."/>
            <person name="Grabherr M."/>
            <person name="Kleber M."/>
            <person name="Mauceli E."/>
            <person name="Brockman W."/>
            <person name="Young S."/>
            <person name="LaButti K."/>
            <person name="Sykes S."/>
            <person name="DeCaprio D."/>
            <person name="Crawford M."/>
            <person name="Koehrsen M."/>
            <person name="Engels R."/>
            <person name="Montgomery P."/>
            <person name="Pearson M."/>
            <person name="Howarth C."/>
            <person name="Larson L."/>
            <person name="White J."/>
            <person name="O'Leary S."/>
            <person name="Kodira C."/>
            <person name="Zeng Q."/>
            <person name="Yandava C."/>
            <person name="Alvarado L."/>
            <person name="Longcore J."/>
            <person name="James T."/>
        </authorList>
    </citation>
    <scope>NUCLEOTIDE SEQUENCE [LARGE SCALE GENOMIC DNA]</scope>
    <source>
        <strain evidence="2 3">JEL423</strain>
    </source>
</reference>
<organism evidence="2 3">
    <name type="scientific">Batrachochytrium dendrobatidis (strain JEL423)</name>
    <dbReference type="NCBI Taxonomy" id="403673"/>
    <lineage>
        <taxon>Eukaryota</taxon>
        <taxon>Fungi</taxon>
        <taxon>Fungi incertae sedis</taxon>
        <taxon>Chytridiomycota</taxon>
        <taxon>Chytridiomycota incertae sedis</taxon>
        <taxon>Chytridiomycetes</taxon>
        <taxon>Rhizophydiales</taxon>
        <taxon>Rhizophydiales incertae sedis</taxon>
        <taxon>Batrachochytrium</taxon>
    </lineage>
</organism>
<dbReference type="GO" id="GO:0031106">
    <property type="term" value="P:septin ring organization"/>
    <property type="evidence" value="ECO:0007669"/>
    <property type="project" value="TreeGrafter"/>
</dbReference>
<dbReference type="PANTHER" id="PTHR47339:SF1">
    <property type="entry name" value="CELL DIVISION CONTROL PROTEIN 24"/>
    <property type="match status" value="1"/>
</dbReference>
<dbReference type="Proteomes" id="UP000077115">
    <property type="component" value="Unassembled WGS sequence"/>
</dbReference>
<sequence>MEIARPVQTNRTSDNGTMSLYQQTLSLIEKLYSLPDFERFLFPNGIEAFASESGAIVVDPIQVLFGCFRLGAPLCVLFNHLGPHKLLPVTEVDVTSTTYTNVSKKCVYHFLVGVKDELGVPEDQLFSLSDLYKDDTNALVKLCISVMFSLQADALDAIKTITIVVDDIERRGLLPPLRPLPFNTNQETEKPTDNRARVVMELLETERLYITSLQELLASIQMSFKNQLDGTLY</sequence>
<dbReference type="GO" id="GO:0005634">
    <property type="term" value="C:nucleus"/>
    <property type="evidence" value="ECO:0007669"/>
    <property type="project" value="TreeGrafter"/>
</dbReference>
<dbReference type="OrthoDB" id="1594986at2759"/>
<evidence type="ECO:0000313" key="2">
    <source>
        <dbReference type="EMBL" id="OAJ37673.1"/>
    </source>
</evidence>
<protein>
    <recommendedName>
        <fullName evidence="1">Cdc24/Scd1 N-terminal domain-containing protein</fullName>
    </recommendedName>
</protein>
<reference evidence="2 3" key="2">
    <citation type="submission" date="2016-05" db="EMBL/GenBank/DDBJ databases">
        <title>Lineage-specific infection strategies underlie the spectrum of fungal disease in amphibians.</title>
        <authorList>
            <person name="Cuomo C.A."/>
            <person name="Farrer R.A."/>
            <person name="James T."/>
            <person name="Longcore J."/>
            <person name="Birren B."/>
        </authorList>
    </citation>
    <scope>NUCLEOTIDE SEQUENCE [LARGE SCALE GENOMIC DNA]</scope>
    <source>
        <strain evidence="2 3">JEL423</strain>
    </source>
</reference>